<keyword evidence="6" id="KW-0186">Copper</keyword>
<evidence type="ECO:0000256" key="6">
    <source>
        <dbReference type="ARBA" id="ARBA00023008"/>
    </source>
</evidence>
<dbReference type="Pfam" id="PF00264">
    <property type="entry name" value="Tyrosinase"/>
    <property type="match status" value="2"/>
</dbReference>
<dbReference type="AlphaFoldDB" id="A0A9P8VN70"/>
<dbReference type="InterPro" id="IPR002227">
    <property type="entry name" value="Tyrosinase_Cu-bd"/>
</dbReference>
<keyword evidence="15" id="KW-1185">Reference proteome</keyword>
<comment type="catalytic activity">
    <reaction evidence="10">
        <text>L-tyrosine + O2 = L-dopaquinone + H2O</text>
        <dbReference type="Rhea" id="RHEA:18117"/>
        <dbReference type="ChEBI" id="CHEBI:15377"/>
        <dbReference type="ChEBI" id="CHEBI:15379"/>
        <dbReference type="ChEBI" id="CHEBI:57924"/>
        <dbReference type="ChEBI" id="CHEBI:58315"/>
        <dbReference type="EC" id="1.14.18.1"/>
    </reaction>
</comment>
<comment type="similarity">
    <text evidence="2">Belongs to the tyrosinase family.</text>
</comment>
<dbReference type="InterPro" id="IPR041640">
    <property type="entry name" value="Tyrosinase_C"/>
</dbReference>
<keyword evidence="8" id="KW-0470">Melanin biosynthesis</keyword>
<feature type="domain" description="Tyrosinase copper-binding" evidence="13">
    <location>
        <begin position="399"/>
        <end position="410"/>
    </location>
</feature>
<dbReference type="InterPro" id="IPR008922">
    <property type="entry name" value="Di-copper_centre_dom_sf"/>
</dbReference>
<dbReference type="OrthoDB" id="1658288at2759"/>
<dbReference type="SUPFAM" id="SSF48056">
    <property type="entry name" value="Di-copper centre-containing domain"/>
    <property type="match status" value="1"/>
</dbReference>
<evidence type="ECO:0000256" key="3">
    <source>
        <dbReference type="ARBA" id="ARBA00011906"/>
    </source>
</evidence>
<dbReference type="PRINTS" id="PR00092">
    <property type="entry name" value="TYROSINASE"/>
</dbReference>
<evidence type="ECO:0000256" key="8">
    <source>
        <dbReference type="ARBA" id="ARBA00023101"/>
    </source>
</evidence>
<evidence type="ECO:0000256" key="7">
    <source>
        <dbReference type="ARBA" id="ARBA00023033"/>
    </source>
</evidence>
<dbReference type="PANTHER" id="PTHR11474">
    <property type="entry name" value="TYROSINASE FAMILY MEMBER"/>
    <property type="match status" value="1"/>
</dbReference>
<evidence type="ECO:0000256" key="2">
    <source>
        <dbReference type="ARBA" id="ARBA00009928"/>
    </source>
</evidence>
<accession>A0A9P8VN70</accession>
<evidence type="ECO:0000256" key="9">
    <source>
        <dbReference type="ARBA" id="ARBA00048233"/>
    </source>
</evidence>
<proteinExistence type="inferred from homology"/>
<comment type="caution">
    <text evidence="14">The sequence shown here is derived from an EMBL/GenBank/DDBJ whole genome shotgun (WGS) entry which is preliminary data.</text>
</comment>
<keyword evidence="7" id="KW-0503">Monooxygenase</keyword>
<reference evidence="14 15" key="1">
    <citation type="journal article" date="2021" name="Nat. Commun.">
        <title>Genetic determinants of endophytism in the Arabidopsis root mycobiome.</title>
        <authorList>
            <person name="Mesny F."/>
            <person name="Miyauchi S."/>
            <person name="Thiergart T."/>
            <person name="Pickel B."/>
            <person name="Atanasova L."/>
            <person name="Karlsson M."/>
            <person name="Huettel B."/>
            <person name="Barry K.W."/>
            <person name="Haridas S."/>
            <person name="Chen C."/>
            <person name="Bauer D."/>
            <person name="Andreopoulos W."/>
            <person name="Pangilinan J."/>
            <person name="LaButti K."/>
            <person name="Riley R."/>
            <person name="Lipzen A."/>
            <person name="Clum A."/>
            <person name="Drula E."/>
            <person name="Henrissat B."/>
            <person name="Kohler A."/>
            <person name="Grigoriev I.V."/>
            <person name="Martin F.M."/>
            <person name="Hacquard S."/>
        </authorList>
    </citation>
    <scope>NUCLEOTIDE SEQUENCE [LARGE SCALE GENOMIC DNA]</scope>
    <source>
        <strain evidence="14 15">MPI-CAGE-CH-0241</strain>
    </source>
</reference>
<dbReference type="GO" id="GO:0004503">
    <property type="term" value="F:tyrosinase activity"/>
    <property type="evidence" value="ECO:0007669"/>
    <property type="project" value="UniProtKB-EC"/>
</dbReference>
<dbReference type="PROSITE" id="PS00497">
    <property type="entry name" value="TYROSINASE_1"/>
    <property type="match status" value="1"/>
</dbReference>
<dbReference type="GO" id="GO:0042438">
    <property type="term" value="P:melanin biosynthetic process"/>
    <property type="evidence" value="ECO:0007669"/>
    <property type="project" value="UniProtKB-KW"/>
</dbReference>
<evidence type="ECO:0000313" key="14">
    <source>
        <dbReference type="EMBL" id="KAH6869516.1"/>
    </source>
</evidence>
<dbReference type="Gene3D" id="1.10.1280.10">
    <property type="entry name" value="Di-copper center containing domain from catechol oxidase"/>
    <property type="match status" value="1"/>
</dbReference>
<dbReference type="EMBL" id="JAGPYM010000070">
    <property type="protein sequence ID" value="KAH6869516.1"/>
    <property type="molecule type" value="Genomic_DNA"/>
</dbReference>
<comment type="cofactor">
    <cofactor evidence="1">
        <name>Cu(2+)</name>
        <dbReference type="ChEBI" id="CHEBI:29036"/>
    </cofactor>
</comment>
<evidence type="ECO:0000256" key="10">
    <source>
        <dbReference type="ARBA" id="ARBA00048881"/>
    </source>
</evidence>
<organism evidence="14 15">
    <name type="scientific">Thelonectria olida</name>
    <dbReference type="NCBI Taxonomy" id="1576542"/>
    <lineage>
        <taxon>Eukaryota</taxon>
        <taxon>Fungi</taxon>
        <taxon>Dikarya</taxon>
        <taxon>Ascomycota</taxon>
        <taxon>Pezizomycotina</taxon>
        <taxon>Sordariomycetes</taxon>
        <taxon>Hypocreomycetidae</taxon>
        <taxon>Hypocreales</taxon>
        <taxon>Nectriaceae</taxon>
        <taxon>Thelonectria</taxon>
    </lineage>
</organism>
<gene>
    <name evidence="14" type="ORF">B0T10DRAFT_418433</name>
</gene>
<evidence type="ECO:0000259" key="13">
    <source>
        <dbReference type="PROSITE" id="PS00498"/>
    </source>
</evidence>
<dbReference type="EC" id="1.14.18.1" evidence="3"/>
<feature type="domain" description="Tyrosinase copper-binding" evidence="12">
    <location>
        <begin position="118"/>
        <end position="135"/>
    </location>
</feature>
<dbReference type="GO" id="GO:0046872">
    <property type="term" value="F:metal ion binding"/>
    <property type="evidence" value="ECO:0007669"/>
    <property type="project" value="UniProtKB-KW"/>
</dbReference>
<name>A0A9P8VN70_9HYPO</name>
<dbReference type="Gene3D" id="2.60.310.20">
    <property type="match status" value="1"/>
</dbReference>
<feature type="region of interest" description="Disordered" evidence="11">
    <location>
        <begin position="681"/>
        <end position="726"/>
    </location>
</feature>
<keyword evidence="5" id="KW-0560">Oxidoreductase</keyword>
<dbReference type="InterPro" id="IPR050316">
    <property type="entry name" value="Tyrosinase/Hemocyanin"/>
</dbReference>
<dbReference type="PANTHER" id="PTHR11474:SF76">
    <property type="entry name" value="SHKT DOMAIN-CONTAINING PROTEIN"/>
    <property type="match status" value="1"/>
</dbReference>
<evidence type="ECO:0000256" key="11">
    <source>
        <dbReference type="SAM" id="MobiDB-lite"/>
    </source>
</evidence>
<dbReference type="Pfam" id="PF18132">
    <property type="entry name" value="Tyrosinase_C"/>
    <property type="match status" value="1"/>
</dbReference>
<dbReference type="PROSITE" id="PS00498">
    <property type="entry name" value="TYROSINASE_2"/>
    <property type="match status" value="1"/>
</dbReference>
<dbReference type="Proteomes" id="UP000777438">
    <property type="component" value="Unassembled WGS sequence"/>
</dbReference>
<evidence type="ECO:0000259" key="12">
    <source>
        <dbReference type="PROSITE" id="PS00497"/>
    </source>
</evidence>
<evidence type="ECO:0000313" key="15">
    <source>
        <dbReference type="Proteomes" id="UP000777438"/>
    </source>
</evidence>
<keyword evidence="4" id="KW-0479">Metal-binding</keyword>
<evidence type="ECO:0000256" key="4">
    <source>
        <dbReference type="ARBA" id="ARBA00022723"/>
    </source>
</evidence>
<protein>
    <recommendedName>
        <fullName evidence="3">tyrosinase</fullName>
        <ecNumber evidence="3">1.14.18.1</ecNumber>
    </recommendedName>
</protein>
<sequence length="739" mass="84287">MGEIDNPTKTYAIRGIPLPPDVVTKTKTIPYAPGTPSRLDISKFFPPENDFLGRQWTLLVLALERFKAMKVDERLSYFQVAGIHAYPLQSWDGAPPPHPDPTRHVPDGADPYGGYCNHNTVAFPTWHRPYMLLFEQLIWEHMKVIIKEWKLEGTQLADWEKAAEQWRLPYWDWARKQTYSDKYSLPYVLTVDRVAIYPPNGDTLVVDNPFWGFENPQKHDDGKPRKFNDMPKTPVDMTKWNINNTSSNPVSKLLPESRTWGECSGVSRYGIFTDDNGKTYRGLEGVNNFSEANVIFGNFEDHWYNPYSSKKVPDRKERFKFNPPGTLADAVNRLFSPQYSDTWGTFASTKWFAESAQDISTGYMSLEYIHNNVHNLCGGSQANKAGLGHMSDVPVAAFDPVFWLHHCNIDRLLSMWQSLNWNSWWNIPEPPNDNDNVPDVKPDAPLQPFHTSETTTPDQGFYTSNDARDWTKLRYSYDDLVPKPEAVEPNGTLNEARYKTDLAAHIRTLYPSTIEYYQKLYEDRAIENKEFFGPNNTEAMSWNDYIINVIYDRYALNGTSYVIEFWLGGADNDPNSTFSFKENFIGQVYSFGGLVPASEENPSGCANCGSQKAKKVLSRAQVPLTIPIISQALDGKYEHLNTTRGRDVVPYLEKHLHWRFVQTGGEVKPASDFPNTTISVWRGTGKPQEGTSRDGQPLPPVYAQYKPQYSPTEHKEGGLSESDELLGRAHAPEFNFRGF</sequence>
<comment type="catalytic activity">
    <reaction evidence="9">
        <text>2 L-dopa + O2 = 2 L-dopaquinone + 2 H2O</text>
        <dbReference type="Rhea" id="RHEA:34287"/>
        <dbReference type="ChEBI" id="CHEBI:15377"/>
        <dbReference type="ChEBI" id="CHEBI:15379"/>
        <dbReference type="ChEBI" id="CHEBI:57504"/>
        <dbReference type="ChEBI" id="CHEBI:57924"/>
        <dbReference type="EC" id="1.14.18.1"/>
    </reaction>
</comment>
<evidence type="ECO:0000256" key="5">
    <source>
        <dbReference type="ARBA" id="ARBA00023002"/>
    </source>
</evidence>
<evidence type="ECO:0000256" key="1">
    <source>
        <dbReference type="ARBA" id="ARBA00001973"/>
    </source>
</evidence>